<reference evidence="1 2" key="1">
    <citation type="journal article" date="2021" name="Hortic Res">
        <title>High-quality reference genome and annotation aids understanding of berry development for evergreen blueberry (Vaccinium darrowii).</title>
        <authorList>
            <person name="Yu J."/>
            <person name="Hulse-Kemp A.M."/>
            <person name="Babiker E."/>
            <person name="Staton M."/>
        </authorList>
    </citation>
    <scope>NUCLEOTIDE SEQUENCE [LARGE SCALE GENOMIC DNA]</scope>
    <source>
        <strain evidence="2">cv. NJ 8807/NJ 8810</strain>
        <tissue evidence="1">Young leaf</tissue>
    </source>
</reference>
<comment type="caution">
    <text evidence="1">The sequence shown here is derived from an EMBL/GenBank/DDBJ whole genome shotgun (WGS) entry which is preliminary data.</text>
</comment>
<accession>A0ACB7ZL78</accession>
<keyword evidence="2" id="KW-1185">Reference proteome</keyword>
<evidence type="ECO:0000313" key="2">
    <source>
        <dbReference type="Proteomes" id="UP000828048"/>
    </source>
</evidence>
<dbReference type="EMBL" id="CM037159">
    <property type="protein sequence ID" value="KAH7866374.1"/>
    <property type="molecule type" value="Genomic_DNA"/>
</dbReference>
<proteinExistence type="predicted"/>
<dbReference type="Proteomes" id="UP000828048">
    <property type="component" value="Chromosome 9"/>
</dbReference>
<sequence length="889" mass="99997">MDTVVLRRSISFDSKRKETLRMVSFKTRDSDDKTPSDFHDSCERTDMSLEKWKPKKLKFDKTVSYTQLALDGGENMCLDTKGDGLIQDANLPPKSSAELGIKIPPRPVSELDEAALKVQKVYKSYRTRRNLADCAVVVEELWWKALDFAALKRSSVSFFSIEKPESAVSRWARAKTRAAKVGKGLSKDEKAQKLALRHWLEAIDPRHRYGHNLHLYYDVWFNSQSSQPFFYWLDVGDGKEVNLDKCQRTILQHQCIKYLGQIEREAYEVIIKSGKLVYKQSGVPLETIEGSKWIFVLSTSRNLYVGEKKKGLFQHSSFLAGGATTASGRLVAHNGILEAIWPYSGHYCPTEENFMEFTSFLKEHNVDLSNVKRCAIDDDIPPVKSTKEEELKPSSINQHGHHLENVKAPVLKLGRQQSSKWTTGVGPRIGCVREYPPKLQHHAMEQVNLSPRLKIGPFSSGTQSIPSPRPSPSIHLSPRLAKMGLPSPRDNPKGRKWKLWRSASGGTKGTHLAAASEASDSSSFGVDTAFSAAVATVVRAQTKDFVVVRREWAAIRIQTMFRAFLAKQALRALKAVVRLQAIFRGRQVRKQAAVTLRCMQALVRAQARVRASSIQTSEQDQPEEKSLEKKLNQADPIKQAEGGWCDSPGTATQVRQKLQMKQQGAIKRERAIAYILSKQQTNSSSNSRRNNLDKNSSGSSWLDGWIASKPWESRLVEEMKTDVSESTPKFKKHEDYIVGSRASFSEFDSVKVKRNNMSTRITAKPPVSGQITRSSSDPYSEFLYDERSTSNSYSSNSEKTPWSSNTQVEGDNTNRPSYMNLTKSIRAKQRGWQNPSHNMKKLVTGTPKSHKKTMQLSCGDTRSNAGSDLYSVSLCNDLYPPLMNLDGYD</sequence>
<evidence type="ECO:0000313" key="1">
    <source>
        <dbReference type="EMBL" id="KAH7866374.1"/>
    </source>
</evidence>
<protein>
    <submittedName>
        <fullName evidence="1">Uncharacterized protein</fullName>
    </submittedName>
</protein>
<gene>
    <name evidence="1" type="ORF">Vadar_019535</name>
</gene>
<name>A0ACB7ZL78_9ERIC</name>
<organism evidence="1 2">
    <name type="scientific">Vaccinium darrowii</name>
    <dbReference type="NCBI Taxonomy" id="229202"/>
    <lineage>
        <taxon>Eukaryota</taxon>
        <taxon>Viridiplantae</taxon>
        <taxon>Streptophyta</taxon>
        <taxon>Embryophyta</taxon>
        <taxon>Tracheophyta</taxon>
        <taxon>Spermatophyta</taxon>
        <taxon>Magnoliopsida</taxon>
        <taxon>eudicotyledons</taxon>
        <taxon>Gunneridae</taxon>
        <taxon>Pentapetalae</taxon>
        <taxon>asterids</taxon>
        <taxon>Ericales</taxon>
        <taxon>Ericaceae</taxon>
        <taxon>Vaccinioideae</taxon>
        <taxon>Vaccinieae</taxon>
        <taxon>Vaccinium</taxon>
    </lineage>
</organism>